<reference evidence="1" key="1">
    <citation type="submission" date="2016-01" db="EMBL/GenBank/DDBJ databases">
        <authorList>
            <person name="Peeters Charlotte."/>
        </authorList>
    </citation>
    <scope>NUCLEOTIDE SEQUENCE</scope>
    <source>
        <strain evidence="1">LMG 22936</strain>
    </source>
</reference>
<keyword evidence="2" id="KW-1185">Reference proteome</keyword>
<organism evidence="1 2">
    <name type="scientific">Caballeronia telluris</name>
    <dbReference type="NCBI Taxonomy" id="326475"/>
    <lineage>
        <taxon>Bacteria</taxon>
        <taxon>Pseudomonadati</taxon>
        <taxon>Pseudomonadota</taxon>
        <taxon>Betaproteobacteria</taxon>
        <taxon>Burkholderiales</taxon>
        <taxon>Burkholderiaceae</taxon>
        <taxon>Caballeronia</taxon>
    </lineage>
</organism>
<sequence>MTIYQKILKIQRLKLALMNKYSIFKLLAIFLFSTCVQSKELDWLADQTLCMASAPGKFFRPDGRSDLATLRSAGIVSGPGRLTDDKEESFYDPKISVTLFGYPIKSFVLYNRPDAKGMSLVVDLRADIDGLKAKIDDVLRDYTQAGPFVSRFHSVPQDDMVAYARSVKYNSGSLEQERSETIGTFRVYLTSPRAGKDRRTSIYCAVEKD</sequence>
<evidence type="ECO:0000313" key="2">
    <source>
        <dbReference type="Proteomes" id="UP000054717"/>
    </source>
</evidence>
<dbReference type="Proteomes" id="UP000054717">
    <property type="component" value="Unassembled WGS sequence"/>
</dbReference>
<comment type="caution">
    <text evidence="1">The sequence shown here is derived from an EMBL/GenBank/DDBJ whole genome shotgun (WGS) entry which is preliminary data.</text>
</comment>
<dbReference type="RefSeq" id="WP_125469686.1">
    <property type="nucleotide sequence ID" value="NZ_FCNZ02000005.1"/>
</dbReference>
<proteinExistence type="predicted"/>
<dbReference type="AlphaFoldDB" id="A0A158GAH5"/>
<evidence type="ECO:0000313" key="1">
    <source>
        <dbReference type="EMBL" id="SAL28887.1"/>
    </source>
</evidence>
<gene>
    <name evidence="1" type="ORF">AWB66_01718</name>
</gene>
<dbReference type="EMBL" id="FCNZ02000005">
    <property type="protein sequence ID" value="SAL28887.1"/>
    <property type="molecule type" value="Genomic_DNA"/>
</dbReference>
<accession>A0A158GAH5</accession>
<name>A0A158GAH5_9BURK</name>
<protein>
    <submittedName>
        <fullName evidence="1">Uncharacterized protein</fullName>
    </submittedName>
</protein>